<reference evidence="3" key="1">
    <citation type="submission" date="2023-05" db="EMBL/GenBank/DDBJ databases">
        <title>Metabolic capabilities are highly conserved among human nasal-associated Corynebacterium species in pangenomic analyses.</title>
        <authorList>
            <person name="Tran T.H."/>
            <person name="Roberts A.Q."/>
            <person name="Escapa I.F."/>
            <person name="Gao W."/>
            <person name="Conlan S."/>
            <person name="Kong H."/>
            <person name="Segre J.A."/>
            <person name="Kelly M.S."/>
            <person name="Lemon K.P."/>
        </authorList>
    </citation>
    <scope>NUCLEOTIDE SEQUENCE</scope>
    <source>
        <strain evidence="3">KPL2773</strain>
    </source>
</reference>
<gene>
    <name evidence="3" type="ORF">QPX42_02845</name>
</gene>
<dbReference type="RefSeq" id="WP_284589265.1">
    <property type="nucleotide sequence ID" value="NZ_JASNUC010000016.1"/>
</dbReference>
<evidence type="ECO:0000313" key="3">
    <source>
        <dbReference type="EMBL" id="MDK4306492.1"/>
    </source>
</evidence>
<keyword evidence="2" id="KW-0472">Membrane</keyword>
<proteinExistence type="predicted"/>
<dbReference type="EMBL" id="JASNVH010000003">
    <property type="protein sequence ID" value="MDK4306492.1"/>
    <property type="molecule type" value="Genomic_DNA"/>
</dbReference>
<sequence>MNARSENSAMPEKPESAANNPAKKEKPLQPPATIKFASLIAVVQSVIALIFAGVLIWREIINAENNSIASDAATANWIGAGTAGFIAIIFGTIVAAALSQYRGKRWGRGPIVLSQVILAASSFQMMSGGAVFFGIFILASAVIALLMIFHPQSNAWMELHYAPRRRG</sequence>
<evidence type="ECO:0000256" key="1">
    <source>
        <dbReference type="SAM" id="MobiDB-lite"/>
    </source>
</evidence>
<dbReference type="Proteomes" id="UP001224412">
    <property type="component" value="Unassembled WGS sequence"/>
</dbReference>
<dbReference type="InterPro" id="IPR036259">
    <property type="entry name" value="MFS_trans_sf"/>
</dbReference>
<name>A0AAP4F7Q6_9CORY</name>
<feature type="transmembrane region" description="Helical" evidence="2">
    <location>
        <begin position="130"/>
        <end position="149"/>
    </location>
</feature>
<evidence type="ECO:0000256" key="2">
    <source>
        <dbReference type="SAM" id="Phobius"/>
    </source>
</evidence>
<keyword evidence="2" id="KW-1133">Transmembrane helix</keyword>
<dbReference type="Gene3D" id="1.20.1250.20">
    <property type="entry name" value="MFS general substrate transporter like domains"/>
    <property type="match status" value="1"/>
</dbReference>
<comment type="caution">
    <text evidence="3">The sequence shown here is derived from an EMBL/GenBank/DDBJ whole genome shotgun (WGS) entry which is preliminary data.</text>
</comment>
<organism evidence="3 4">
    <name type="scientific">Corynebacterium pseudodiphtheriticum</name>
    <dbReference type="NCBI Taxonomy" id="37637"/>
    <lineage>
        <taxon>Bacteria</taxon>
        <taxon>Bacillati</taxon>
        <taxon>Actinomycetota</taxon>
        <taxon>Actinomycetes</taxon>
        <taxon>Mycobacteriales</taxon>
        <taxon>Corynebacteriaceae</taxon>
        <taxon>Corynebacterium</taxon>
    </lineage>
</organism>
<feature type="region of interest" description="Disordered" evidence="1">
    <location>
        <begin position="1"/>
        <end position="26"/>
    </location>
</feature>
<feature type="transmembrane region" description="Helical" evidence="2">
    <location>
        <begin position="36"/>
        <end position="57"/>
    </location>
</feature>
<evidence type="ECO:0000313" key="4">
    <source>
        <dbReference type="Proteomes" id="UP001224412"/>
    </source>
</evidence>
<dbReference type="SUPFAM" id="SSF103473">
    <property type="entry name" value="MFS general substrate transporter"/>
    <property type="match status" value="1"/>
</dbReference>
<accession>A0AAP4F7Q6</accession>
<dbReference type="AlphaFoldDB" id="A0AAP4F7Q6"/>
<keyword evidence="2" id="KW-0812">Transmembrane</keyword>
<feature type="transmembrane region" description="Helical" evidence="2">
    <location>
        <begin position="77"/>
        <end position="98"/>
    </location>
</feature>
<protein>
    <submittedName>
        <fullName evidence="3">Uncharacterized protein</fullName>
    </submittedName>
</protein>